<feature type="repeat" description="ANK" evidence="1">
    <location>
        <begin position="561"/>
        <end position="593"/>
    </location>
</feature>
<keyword evidence="1" id="KW-0040">ANK repeat</keyword>
<dbReference type="Gene3D" id="1.25.40.20">
    <property type="entry name" value="Ankyrin repeat-containing domain"/>
    <property type="match status" value="3"/>
</dbReference>
<evidence type="ECO:0008006" key="4">
    <source>
        <dbReference type="Google" id="ProtNLM"/>
    </source>
</evidence>
<dbReference type="Pfam" id="PF00023">
    <property type="entry name" value="Ank"/>
    <property type="match status" value="1"/>
</dbReference>
<feature type="repeat" description="ANK" evidence="1">
    <location>
        <begin position="82"/>
        <end position="114"/>
    </location>
</feature>
<feature type="repeat" description="ANK" evidence="1">
    <location>
        <begin position="594"/>
        <end position="626"/>
    </location>
</feature>
<protein>
    <recommendedName>
        <fullName evidence="4">Ankyrin repeat and EF-hand domain-containing protein 1</fullName>
    </recommendedName>
</protein>
<reference evidence="2" key="3">
    <citation type="submission" date="2025-09" db="UniProtKB">
        <authorList>
            <consortium name="Ensembl"/>
        </authorList>
    </citation>
    <scope>IDENTIFICATION</scope>
</reference>
<dbReference type="InterPro" id="IPR002110">
    <property type="entry name" value="Ankyrin_rpt"/>
</dbReference>
<sequence>MTSPIAKTCLEVQQIYKLIQCVHKGDKIQIDKLVIVGLDNLINLTEPHEGKGVLHLVASVNNTDMASYLLSKGAHPDVQDKRGCTSLMLAAELGYDNMVTLLTNNHANMNLQDMDGKGVLFYCLYPTKRHMRCLQVALDNNADVNNMSLSSQPVFLQACQAEGCLVMCLSMLDHGANPNATNQKTGRSALMEAARAGAVELVRAILRKGANVNALDKKKFNAVHFAAEGGYFEVIQILSAYSADMGLVTAEGNTALHYAARGGHTDCCRFLAQRGCNPKLKNEEGLLPRQIAKDNGHKFTIKELKKAERLHGNLGSSLTSKTWALNFYDWSQEYEAILRSAFEAVGDSIIGMEVVSREKFVSVMQEHRAPLDTDSLHELVAAHDRRREGWINIDDFFTGLMYLQKAFLLSSYSSKKKKKAAKGGKDIKKTRKFTLPVPVCTIPPELIHRRDDGGPPHFMIEAYQSHTDPKRFDRDHPPVNPIEDDSSWYIDKPEKVYINISHSVRTCDLESLKVAFSQKVPVDIKDCFYKTPLMTACSNGNYEVVEFLLGLGADVNATDQFRWTPLHHACHAGQLDIIELLIKAGANVDSPALNGATPLMRAIESCRPCCVDYLIKAGANVTAKNKKEENCLDIALTYTDTRTVELIQAKLDSVPKAKDNKNSRTAKVQHRPRLTLSAKEKVEHPTQSLKKKKESVILHNTQITNGTINKVEISFTPRMVWGNQMTTKQLIEQKRRRRERFTNKVDFENFLMPFNKNIYTRSLELFKVEL</sequence>
<accession>A0AAY4EZB8</accession>
<dbReference type="Proteomes" id="UP000694580">
    <property type="component" value="Chromosome 14"/>
</dbReference>
<dbReference type="SUPFAM" id="SSF48403">
    <property type="entry name" value="Ankyrin repeat"/>
    <property type="match status" value="2"/>
</dbReference>
<dbReference type="PROSITE" id="PS50088">
    <property type="entry name" value="ANK_REPEAT"/>
    <property type="match status" value="7"/>
</dbReference>
<organism evidence="2 3">
    <name type="scientific">Denticeps clupeoides</name>
    <name type="common">denticle herring</name>
    <dbReference type="NCBI Taxonomy" id="299321"/>
    <lineage>
        <taxon>Eukaryota</taxon>
        <taxon>Metazoa</taxon>
        <taxon>Chordata</taxon>
        <taxon>Craniata</taxon>
        <taxon>Vertebrata</taxon>
        <taxon>Euteleostomi</taxon>
        <taxon>Actinopterygii</taxon>
        <taxon>Neopterygii</taxon>
        <taxon>Teleostei</taxon>
        <taxon>Clupei</taxon>
        <taxon>Clupeiformes</taxon>
        <taxon>Denticipitoidei</taxon>
        <taxon>Denticipitidae</taxon>
        <taxon>Denticeps</taxon>
    </lineage>
</organism>
<proteinExistence type="predicted"/>
<dbReference type="SUPFAM" id="SSF47473">
    <property type="entry name" value="EF-hand"/>
    <property type="match status" value="1"/>
</dbReference>
<evidence type="ECO:0000313" key="3">
    <source>
        <dbReference type="Proteomes" id="UP000694580"/>
    </source>
</evidence>
<dbReference type="InterPro" id="IPR011992">
    <property type="entry name" value="EF-hand-dom_pair"/>
</dbReference>
<dbReference type="GeneTree" id="ENSGT00940000156852"/>
<dbReference type="Pfam" id="PF12796">
    <property type="entry name" value="Ank_2"/>
    <property type="match status" value="3"/>
</dbReference>
<dbReference type="SMART" id="SM00248">
    <property type="entry name" value="ANK"/>
    <property type="match status" value="11"/>
</dbReference>
<dbReference type="Ensembl" id="ENSDCDT00010073860.1">
    <property type="protein sequence ID" value="ENSDCDP00010063055.1"/>
    <property type="gene ID" value="ENSDCDG00010034461.1"/>
</dbReference>
<evidence type="ECO:0000313" key="2">
    <source>
        <dbReference type="Ensembl" id="ENSDCDP00010063055.1"/>
    </source>
</evidence>
<keyword evidence="3" id="KW-1185">Reference proteome</keyword>
<feature type="repeat" description="ANK" evidence="1">
    <location>
        <begin position="49"/>
        <end position="81"/>
    </location>
</feature>
<reference evidence="2 3" key="1">
    <citation type="submission" date="2020-06" db="EMBL/GenBank/DDBJ databases">
        <authorList>
            <consortium name="Wellcome Sanger Institute Data Sharing"/>
        </authorList>
    </citation>
    <scope>NUCLEOTIDE SEQUENCE [LARGE SCALE GENOMIC DNA]</scope>
</reference>
<name>A0AAY4EZB8_9TELE</name>
<dbReference type="InterPro" id="IPR036770">
    <property type="entry name" value="Ankyrin_rpt-contain_sf"/>
</dbReference>
<evidence type="ECO:0000256" key="1">
    <source>
        <dbReference type="PROSITE-ProRule" id="PRU00023"/>
    </source>
</evidence>
<dbReference type="InterPro" id="IPR052801">
    <property type="entry name" value="Ankyrin-EF-hand"/>
</dbReference>
<gene>
    <name evidence="2" type="primary">ankef1a</name>
</gene>
<dbReference type="PROSITE" id="PS50297">
    <property type="entry name" value="ANK_REP_REGION"/>
    <property type="match status" value="7"/>
</dbReference>
<dbReference type="PANTHER" id="PTHR24127:SF1">
    <property type="entry name" value="ANKYRIN REPEAT AND EF-HAND DOMAIN-CONTAINING PROTEIN 1"/>
    <property type="match status" value="1"/>
</dbReference>
<feature type="repeat" description="ANK" evidence="1">
    <location>
        <begin position="251"/>
        <end position="283"/>
    </location>
</feature>
<dbReference type="AlphaFoldDB" id="A0AAY4EZB8"/>
<feature type="repeat" description="ANK" evidence="1">
    <location>
        <begin position="185"/>
        <end position="217"/>
    </location>
</feature>
<dbReference type="PANTHER" id="PTHR24127">
    <property type="entry name" value="ANKYRIN REPEAT AND EF-HAND DOMAIN-CONTAINING PROTEIN 1"/>
    <property type="match status" value="1"/>
</dbReference>
<reference evidence="2" key="2">
    <citation type="submission" date="2025-08" db="UniProtKB">
        <authorList>
            <consortium name="Ensembl"/>
        </authorList>
    </citation>
    <scope>IDENTIFICATION</scope>
</reference>
<dbReference type="PRINTS" id="PR01415">
    <property type="entry name" value="ANKYRIN"/>
</dbReference>
<feature type="repeat" description="ANK" evidence="1">
    <location>
        <begin position="528"/>
        <end position="560"/>
    </location>
</feature>